<dbReference type="InterPro" id="IPR036388">
    <property type="entry name" value="WH-like_DNA-bd_sf"/>
</dbReference>
<protein>
    <submittedName>
        <fullName evidence="2">Transcriptional regulator</fullName>
    </submittedName>
</protein>
<dbReference type="Gene3D" id="1.10.10.10">
    <property type="entry name" value="Winged helix-like DNA-binding domain superfamily/Winged helix DNA-binding domain"/>
    <property type="match status" value="1"/>
</dbReference>
<dbReference type="PANTHER" id="PTHR35807">
    <property type="entry name" value="TRANSCRIPTIONAL REGULATOR REDD-RELATED"/>
    <property type="match status" value="1"/>
</dbReference>
<proteinExistence type="predicted"/>
<dbReference type="RefSeq" id="WP_067386667.1">
    <property type="nucleotide sequence ID" value="NZ_BCTA01000002.1"/>
</dbReference>
<feature type="compositionally biased region" description="Basic and acidic residues" evidence="1">
    <location>
        <begin position="183"/>
        <end position="193"/>
    </location>
</feature>
<evidence type="ECO:0000313" key="3">
    <source>
        <dbReference type="Proteomes" id="UP001207528"/>
    </source>
</evidence>
<comment type="caution">
    <text evidence="2">The sequence shown here is derived from an EMBL/GenBank/DDBJ whole genome shotgun (WGS) entry which is preliminary data.</text>
</comment>
<organism evidence="2 3">
    <name type="scientific">Mycolicibacterium novocastrense</name>
    <name type="common">Mycobacterium novocastrense</name>
    <dbReference type="NCBI Taxonomy" id="59813"/>
    <lineage>
        <taxon>Bacteria</taxon>
        <taxon>Bacillati</taxon>
        <taxon>Actinomycetota</taxon>
        <taxon>Actinomycetes</taxon>
        <taxon>Mycobacteriales</taxon>
        <taxon>Mycobacteriaceae</taxon>
        <taxon>Mycolicibacterium</taxon>
    </lineage>
</organism>
<evidence type="ECO:0000256" key="1">
    <source>
        <dbReference type="SAM" id="MobiDB-lite"/>
    </source>
</evidence>
<evidence type="ECO:0000313" key="2">
    <source>
        <dbReference type="EMBL" id="MCV7027352.1"/>
    </source>
</evidence>
<name>A0AAW5SWA3_MYCNV</name>
<dbReference type="InterPro" id="IPR051677">
    <property type="entry name" value="AfsR-DnrI-RedD_regulator"/>
</dbReference>
<accession>A0AAW5SWA3</accession>
<reference evidence="2" key="2">
    <citation type="journal article" date="2022" name="BMC Genomics">
        <title>Comparative genome analysis of mycobacteria focusing on tRNA and non-coding RNA.</title>
        <authorList>
            <person name="Behra P.R.K."/>
            <person name="Pettersson B.M.F."/>
            <person name="Ramesh M."/>
            <person name="Das S."/>
            <person name="Dasgupta S."/>
            <person name="Kirsebom L.A."/>
        </authorList>
    </citation>
    <scope>NUCLEOTIDE SEQUENCE</scope>
    <source>
        <strain evidence="2">DSM 44203</strain>
    </source>
</reference>
<dbReference type="AlphaFoldDB" id="A0AAW5SWA3"/>
<feature type="region of interest" description="Disordered" evidence="1">
    <location>
        <begin position="163"/>
        <end position="193"/>
    </location>
</feature>
<gene>
    <name evidence="2" type="ORF">H7I77_29085</name>
</gene>
<sequence length="193" mass="21985">MNQLSLHLLGGFAVHRDGRPVELPPACQRLIALAALKRKPVHRLWVCATLWPHAQTRRAVASLRSAMWRLRPLGVEELLTVDPQYLRLNHDVSVDWHDSVDLIEKLLVGGINRRLVSDLLPLLRAGELLDRWTEPWVNGERGRYHGIRMSAFEMLGHGVDSRAPNTSCAVRRTAHSRRAQVSSRHDADESRER</sequence>
<reference evidence="2" key="1">
    <citation type="submission" date="2020-07" db="EMBL/GenBank/DDBJ databases">
        <authorList>
            <person name="Pettersson B.M.F."/>
            <person name="Behra P.R.K."/>
            <person name="Ramesh M."/>
            <person name="Das S."/>
            <person name="Dasgupta S."/>
            <person name="Kirsebom L.A."/>
        </authorList>
    </citation>
    <scope>NUCLEOTIDE SEQUENCE</scope>
    <source>
        <strain evidence="2">DSM 44203</strain>
    </source>
</reference>
<dbReference type="Proteomes" id="UP001207528">
    <property type="component" value="Unassembled WGS sequence"/>
</dbReference>
<dbReference type="EMBL" id="JACKTI010000078">
    <property type="protein sequence ID" value="MCV7027352.1"/>
    <property type="molecule type" value="Genomic_DNA"/>
</dbReference>